<dbReference type="EMBL" id="QZWG01000020">
    <property type="protein sequence ID" value="RZB44713.1"/>
    <property type="molecule type" value="Genomic_DNA"/>
</dbReference>
<dbReference type="AlphaFoldDB" id="A0A445F7G0"/>
<protein>
    <submittedName>
        <fullName evidence="4">Protein neuralized isoform B</fullName>
    </submittedName>
    <submittedName>
        <fullName evidence="5">Protein neuralized isoform C</fullName>
    </submittedName>
</protein>
<name>A0A445F7G0_GLYSO</name>
<dbReference type="CDD" id="cd16647">
    <property type="entry name" value="mRING-HC-C3HC5_NEU1"/>
    <property type="match status" value="1"/>
</dbReference>
<feature type="region of interest" description="Disordered" evidence="2">
    <location>
        <begin position="41"/>
        <end position="78"/>
    </location>
</feature>
<feature type="compositionally biased region" description="Polar residues" evidence="2">
    <location>
        <begin position="125"/>
        <end position="136"/>
    </location>
</feature>
<evidence type="ECO:0000313" key="5">
    <source>
        <dbReference type="EMBL" id="RZB44714.1"/>
    </source>
</evidence>
<evidence type="ECO:0000256" key="1">
    <source>
        <dbReference type="PROSITE-ProRule" id="PRU00175"/>
    </source>
</evidence>
<dbReference type="GO" id="GO:0008270">
    <property type="term" value="F:zinc ion binding"/>
    <property type="evidence" value="ECO:0007669"/>
    <property type="project" value="UniProtKB-KW"/>
</dbReference>
<feature type="compositionally biased region" description="Basic and acidic residues" evidence="2">
    <location>
        <begin position="306"/>
        <end position="325"/>
    </location>
</feature>
<reference evidence="5 6" key="1">
    <citation type="submission" date="2018-09" db="EMBL/GenBank/DDBJ databases">
        <title>A high-quality reference genome of wild soybean provides a powerful tool to mine soybean genomes.</title>
        <authorList>
            <person name="Xie M."/>
            <person name="Chung C.Y.L."/>
            <person name="Li M.-W."/>
            <person name="Wong F.-L."/>
            <person name="Chan T.-F."/>
            <person name="Lam H.-M."/>
        </authorList>
    </citation>
    <scope>NUCLEOTIDE SEQUENCE [LARGE SCALE GENOMIC DNA]</scope>
    <source>
        <strain evidence="6">cv. W05</strain>
        <tissue evidence="5">Hypocotyl of etiolated seedlings</tissue>
    </source>
</reference>
<dbReference type="Proteomes" id="UP000289340">
    <property type="component" value="Chromosome 20"/>
</dbReference>
<accession>A0A445F7G0</accession>
<dbReference type="PANTHER" id="PTHR46519">
    <property type="entry name" value="RING/U-BOX SUPERFAMILY PROTEIN"/>
    <property type="match status" value="1"/>
</dbReference>
<feature type="compositionally biased region" description="Basic and acidic residues" evidence="2">
    <location>
        <begin position="663"/>
        <end position="682"/>
    </location>
</feature>
<feature type="region of interest" description="Disordered" evidence="2">
    <location>
        <begin position="298"/>
        <end position="334"/>
    </location>
</feature>
<feature type="domain" description="RING-type" evidence="3">
    <location>
        <begin position="792"/>
        <end position="831"/>
    </location>
</feature>
<organism evidence="5 6">
    <name type="scientific">Glycine soja</name>
    <name type="common">Wild soybean</name>
    <dbReference type="NCBI Taxonomy" id="3848"/>
    <lineage>
        <taxon>Eukaryota</taxon>
        <taxon>Viridiplantae</taxon>
        <taxon>Streptophyta</taxon>
        <taxon>Embryophyta</taxon>
        <taxon>Tracheophyta</taxon>
        <taxon>Spermatophyta</taxon>
        <taxon>Magnoliopsida</taxon>
        <taxon>eudicotyledons</taxon>
        <taxon>Gunneridae</taxon>
        <taxon>Pentapetalae</taxon>
        <taxon>rosids</taxon>
        <taxon>fabids</taxon>
        <taxon>Fabales</taxon>
        <taxon>Fabaceae</taxon>
        <taxon>Papilionoideae</taxon>
        <taxon>50 kb inversion clade</taxon>
        <taxon>NPAAA clade</taxon>
        <taxon>indigoferoid/millettioid clade</taxon>
        <taxon>Phaseoleae</taxon>
        <taxon>Glycine</taxon>
        <taxon>Glycine subgen. Soja</taxon>
    </lineage>
</organism>
<gene>
    <name evidence="5" type="ORF">D0Y65_054568</name>
</gene>
<feature type="compositionally biased region" description="Polar residues" evidence="2">
    <location>
        <begin position="211"/>
        <end position="222"/>
    </location>
</feature>
<dbReference type="SUPFAM" id="SSF57850">
    <property type="entry name" value="RING/U-box"/>
    <property type="match status" value="1"/>
</dbReference>
<feature type="compositionally biased region" description="Polar residues" evidence="2">
    <location>
        <begin position="486"/>
        <end position="514"/>
    </location>
</feature>
<feature type="compositionally biased region" description="Polar residues" evidence="2">
    <location>
        <begin position="438"/>
        <end position="465"/>
    </location>
</feature>
<evidence type="ECO:0000256" key="2">
    <source>
        <dbReference type="SAM" id="MobiDB-lite"/>
    </source>
</evidence>
<feature type="compositionally biased region" description="Basic residues" evidence="2">
    <location>
        <begin position="584"/>
        <end position="595"/>
    </location>
</feature>
<dbReference type="InterPro" id="IPR013083">
    <property type="entry name" value="Znf_RING/FYVE/PHD"/>
</dbReference>
<dbReference type="PANTHER" id="PTHR46519:SF2">
    <property type="entry name" value="RING_U-BOX SUPERFAMILY PROTEIN"/>
    <property type="match status" value="1"/>
</dbReference>
<feature type="region of interest" description="Disordered" evidence="2">
    <location>
        <begin position="479"/>
        <end position="595"/>
    </location>
</feature>
<keyword evidence="6" id="KW-1185">Reference proteome</keyword>
<feature type="region of interest" description="Disordered" evidence="2">
    <location>
        <begin position="173"/>
        <end position="244"/>
    </location>
</feature>
<comment type="caution">
    <text evidence="5">The sequence shown here is derived from an EMBL/GenBank/DDBJ whole genome shotgun (WGS) entry which is preliminary data.</text>
</comment>
<feature type="region of interest" description="Disordered" evidence="2">
    <location>
        <begin position="433"/>
        <end position="465"/>
    </location>
</feature>
<feature type="region of interest" description="Disordered" evidence="2">
    <location>
        <begin position="125"/>
        <end position="146"/>
    </location>
</feature>
<dbReference type="InterPro" id="IPR001841">
    <property type="entry name" value="Znf_RING"/>
</dbReference>
<dbReference type="EMBL" id="QZWG01000020">
    <property type="protein sequence ID" value="RZB44714.1"/>
    <property type="molecule type" value="Genomic_DNA"/>
</dbReference>
<keyword evidence="1" id="KW-0479">Metal-binding</keyword>
<evidence type="ECO:0000313" key="4">
    <source>
        <dbReference type="EMBL" id="RZB44713.1"/>
    </source>
</evidence>
<dbReference type="Pfam" id="PF13920">
    <property type="entry name" value="zf-C3HC4_3"/>
    <property type="match status" value="1"/>
</dbReference>
<keyword evidence="1" id="KW-0862">Zinc</keyword>
<sequence length="844" mass="96221">MTDFQPLQQKPEPADAHAEFELGLEEFMRGHLDDCMSFASCSSSRAPDDEDDEGDQLVRRRRRSDLEGDDLAESSAARRRHSRILSRWAARQAQEMITTIERRNRESELMALAGLHTVSMLDSSFLRGSQSPTSGQEGAVERPSTQASAILQMWRELEDEHLLNRARERMRVRLRHQRNSDSNTNVSSTMSDSRGSENQGSLGDASESETDYGTWSHDQIGSRNAHGDHNGSSREQSPDLGEVERERVRQIVQGWMESGISDHSSNVSQRNNNRRAEWLGETERERVRNIREWVQMISQQRSSRGSRRDAQVSEGAQSDRARDVVADNDESQPEHVRRDMLRLRGRQALVDLLVRIERERQRELQGLLEHRAVSDFAHRNRIQSLLRGRFLRNERTVEDERPPSMAASELVQLRQRHTVSGLREGFRSRLENIVRGQAGTSPDSTSNSNASETRGDGSQANSLVDGQQENYEQQIRSLETDVRQLPNRTGTLESSTSESISWQEASNQGGNWQEQIAEEGGGNWQRSPFDQTRDGRAVSDWPQEPPRNLTGEDPHPQEAQRIWHDDNTRETVGNWSEGPSGASRNRRGVPIRRFNRFHPPDDDNVYSMELRELLSRRSVSNLLRSGFRDSLDQLIQSYVERQGRAPIDWDLHRNLPTPTPASPERDPDQQGEERDEGQHETINRPSLVLPSPPVPPPQPLWHQDLHQTGWSRHSMHRSEIEWEIMNDLRSDMARLQQGMNHMQRMLEACMDMQLELQRSVRQEVSAALNRSGLSAETSDDGSKWGHVKKGTCCVCCDNHIDSLLYRCGHMCTCSKCANELIRGGGKCPLCRAPIVEVVRAYSIL</sequence>
<keyword evidence="1" id="KW-0863">Zinc-finger</keyword>
<dbReference type="PROSITE" id="PS50089">
    <property type="entry name" value="ZF_RING_2"/>
    <property type="match status" value="1"/>
</dbReference>
<dbReference type="Gramene" id="XM_028365579.1">
    <property type="protein sequence ID" value="XP_028221380.1"/>
    <property type="gene ID" value="LOC114402892"/>
</dbReference>
<evidence type="ECO:0000313" key="6">
    <source>
        <dbReference type="Proteomes" id="UP000289340"/>
    </source>
</evidence>
<feature type="region of interest" description="Disordered" evidence="2">
    <location>
        <begin position="649"/>
        <end position="695"/>
    </location>
</feature>
<proteinExistence type="predicted"/>
<evidence type="ECO:0000259" key="3">
    <source>
        <dbReference type="PROSITE" id="PS50089"/>
    </source>
</evidence>
<feature type="compositionally biased region" description="Polar residues" evidence="2">
    <location>
        <begin position="180"/>
        <end position="201"/>
    </location>
</feature>
<feature type="compositionally biased region" description="Basic and acidic residues" evidence="2">
    <location>
        <begin position="550"/>
        <end position="569"/>
    </location>
</feature>
<dbReference type="Gene3D" id="3.30.40.10">
    <property type="entry name" value="Zinc/RING finger domain, C3HC4 (zinc finger)"/>
    <property type="match status" value="1"/>
</dbReference>